<comment type="function">
    <text evidence="1">Probable oxidoreductase that may play a role as regulator of mitochondrial function.</text>
</comment>
<dbReference type="EMBL" id="RBUA01001337">
    <property type="protein sequence ID" value="RMU45109.1"/>
    <property type="molecule type" value="Genomic_DNA"/>
</dbReference>
<proteinExistence type="predicted"/>
<organism evidence="5 6">
    <name type="scientific">Pseudomonas syringae pv. avii</name>
    <dbReference type="NCBI Taxonomy" id="663959"/>
    <lineage>
        <taxon>Bacteria</taxon>
        <taxon>Pseudomonadati</taxon>
        <taxon>Pseudomonadota</taxon>
        <taxon>Gammaproteobacteria</taxon>
        <taxon>Pseudomonadales</taxon>
        <taxon>Pseudomonadaceae</taxon>
        <taxon>Pseudomonas</taxon>
        <taxon>Pseudomonas syringae</taxon>
    </lineage>
</organism>
<dbReference type="PANTHER" id="PTHR10668:SF105">
    <property type="entry name" value="DEHYDROGENASE-RELATED"/>
    <property type="match status" value="1"/>
</dbReference>
<dbReference type="InterPro" id="IPR036188">
    <property type="entry name" value="FAD/NAD-bd_sf"/>
</dbReference>
<sequence>MLLTMKTNESIKNDVIIVGSGINSLVCAAMLARAGRSVLVLEREAVFGGCIRSDELTLPGFVHDTLAMAFPLFVSGPAYVALGDALRAEGLAFCTSAASTGVLLPDGSHTLLSNSRIENLTRFERLAVGDGAAFARAMEGLQRHEKLIFPLLGNELWRASTVGALSLHVLKNGMHATSSFLGESMMSCRHWLDGAVRSPALRALLAPWTLHAGLGPDSAMSSLMTKVVSSMLENVGLPLVRGGSKGLVDALVAVIRKAGGHLRQGADVQRVLVRKGRAYGVKLADGQVIEAGDIVCSVTPTQLYGQLLEPRYVPREVQEQSRSYRYGKGNMQIHLALSQPLKWPAAELDGVTYIHLCDGPDSISRAINEADRGLLPAQPTICIAQPTNHDPSRAPAGRATLWIQLPACPRIVRGDAAGQIPVPADGRWTESLKEAYADRVLEQIATQLPGLRESVLARHVLSPADLEGLNVNLVGGDPYGGACELDQSMLWRPLRATRNHTTCVAHLWHIGASTHPGPGVGGVSGLHVAQALGAR</sequence>
<comment type="caution">
    <text evidence="5">The sequence shown here is derived from an EMBL/GenBank/DDBJ whole genome shotgun (WGS) entry which is preliminary data.</text>
</comment>
<reference evidence="5 6" key="1">
    <citation type="submission" date="2018-08" db="EMBL/GenBank/DDBJ databases">
        <title>Recombination of ecologically and evolutionarily significant loci maintains genetic cohesion in the Pseudomonas syringae species complex.</title>
        <authorList>
            <person name="Dillon M."/>
            <person name="Thakur S."/>
            <person name="Almeida R.N.D."/>
            <person name="Weir B.S."/>
            <person name="Guttman D.S."/>
        </authorList>
    </citation>
    <scope>NUCLEOTIDE SEQUENCE [LARGE SCALE GENOMIC DNA]</scope>
    <source>
        <strain evidence="5 6">ICMP 14479</strain>
    </source>
</reference>
<dbReference type="RefSeq" id="WP_221034252.1">
    <property type="nucleotide sequence ID" value="NZ_RBUA01001337.1"/>
</dbReference>
<name>A0A3M5UH71_PSESX</name>
<gene>
    <name evidence="5" type="ORF">ALP29_04491</name>
</gene>
<accession>A0A3M5UH71</accession>
<evidence type="ECO:0000259" key="4">
    <source>
        <dbReference type="Pfam" id="PF01593"/>
    </source>
</evidence>
<dbReference type="GO" id="GO:0016491">
    <property type="term" value="F:oxidoreductase activity"/>
    <property type="evidence" value="ECO:0007669"/>
    <property type="project" value="InterPro"/>
</dbReference>
<dbReference type="Pfam" id="PF01593">
    <property type="entry name" value="Amino_oxidase"/>
    <property type="match status" value="1"/>
</dbReference>
<evidence type="ECO:0000256" key="2">
    <source>
        <dbReference type="ARBA" id="ARBA00038825"/>
    </source>
</evidence>
<feature type="domain" description="Amine oxidase" evidence="4">
    <location>
        <begin position="25"/>
        <end position="400"/>
    </location>
</feature>
<dbReference type="Gene3D" id="3.50.50.60">
    <property type="entry name" value="FAD/NAD(P)-binding domain"/>
    <property type="match status" value="2"/>
</dbReference>
<protein>
    <recommendedName>
        <fullName evidence="3">Pyridine nucleotide-disulfide oxidoreductase domain-containing protein 2</fullName>
    </recommendedName>
</protein>
<dbReference type="PANTHER" id="PTHR10668">
    <property type="entry name" value="PHYTOENE DEHYDROGENASE"/>
    <property type="match status" value="1"/>
</dbReference>
<dbReference type="SUPFAM" id="SSF51905">
    <property type="entry name" value="FAD/NAD(P)-binding domain"/>
    <property type="match status" value="1"/>
</dbReference>
<comment type="subunit">
    <text evidence="2">Interacts with COX5B; this interaction may contribute to localize PYROXD2 to the inner face of the inner mitochondrial membrane.</text>
</comment>
<evidence type="ECO:0000313" key="6">
    <source>
        <dbReference type="Proteomes" id="UP000280395"/>
    </source>
</evidence>
<evidence type="ECO:0000256" key="1">
    <source>
        <dbReference type="ARBA" id="ARBA00037217"/>
    </source>
</evidence>
<evidence type="ECO:0000256" key="3">
    <source>
        <dbReference type="ARBA" id="ARBA00040298"/>
    </source>
</evidence>
<evidence type="ECO:0000313" key="5">
    <source>
        <dbReference type="EMBL" id="RMU45109.1"/>
    </source>
</evidence>
<dbReference type="Proteomes" id="UP000280395">
    <property type="component" value="Unassembled WGS sequence"/>
</dbReference>
<dbReference type="InterPro" id="IPR002937">
    <property type="entry name" value="Amino_oxidase"/>
</dbReference>
<dbReference type="AlphaFoldDB" id="A0A3M5UH71"/>